<proteinExistence type="predicted"/>
<accession>A0AA38C1C1</accession>
<dbReference type="AlphaFoldDB" id="A0AA38C1C1"/>
<feature type="non-terminal residue" evidence="1">
    <location>
        <position position="138"/>
    </location>
</feature>
<reference evidence="1 2" key="1">
    <citation type="journal article" date="2021" name="Nat. Plants">
        <title>The Taxus genome provides insights into paclitaxel biosynthesis.</title>
        <authorList>
            <person name="Xiong X."/>
            <person name="Gou J."/>
            <person name="Liao Q."/>
            <person name="Li Y."/>
            <person name="Zhou Q."/>
            <person name="Bi G."/>
            <person name="Li C."/>
            <person name="Du R."/>
            <person name="Wang X."/>
            <person name="Sun T."/>
            <person name="Guo L."/>
            <person name="Liang H."/>
            <person name="Lu P."/>
            <person name="Wu Y."/>
            <person name="Zhang Z."/>
            <person name="Ro D.K."/>
            <person name="Shang Y."/>
            <person name="Huang S."/>
            <person name="Yan J."/>
        </authorList>
    </citation>
    <scope>NUCLEOTIDE SEQUENCE [LARGE SCALE GENOMIC DNA]</scope>
    <source>
        <strain evidence="1">Ta-2019</strain>
    </source>
</reference>
<protein>
    <submittedName>
        <fullName evidence="1">Uncharacterized protein</fullName>
    </submittedName>
</protein>
<dbReference type="Proteomes" id="UP000824469">
    <property type="component" value="Unassembled WGS sequence"/>
</dbReference>
<organism evidence="1 2">
    <name type="scientific">Taxus chinensis</name>
    <name type="common">Chinese yew</name>
    <name type="synonym">Taxus wallichiana var. chinensis</name>
    <dbReference type="NCBI Taxonomy" id="29808"/>
    <lineage>
        <taxon>Eukaryota</taxon>
        <taxon>Viridiplantae</taxon>
        <taxon>Streptophyta</taxon>
        <taxon>Embryophyta</taxon>
        <taxon>Tracheophyta</taxon>
        <taxon>Spermatophyta</taxon>
        <taxon>Pinopsida</taxon>
        <taxon>Pinidae</taxon>
        <taxon>Conifers II</taxon>
        <taxon>Cupressales</taxon>
        <taxon>Taxaceae</taxon>
        <taxon>Taxus</taxon>
    </lineage>
</organism>
<name>A0AA38C1C1_TAXCH</name>
<evidence type="ECO:0000313" key="2">
    <source>
        <dbReference type="Proteomes" id="UP000824469"/>
    </source>
</evidence>
<comment type="caution">
    <text evidence="1">The sequence shown here is derived from an EMBL/GenBank/DDBJ whole genome shotgun (WGS) entry which is preliminary data.</text>
</comment>
<dbReference type="EMBL" id="JAHRHJ020003221">
    <property type="protein sequence ID" value="KAH9292220.1"/>
    <property type="molecule type" value="Genomic_DNA"/>
</dbReference>
<keyword evidence="2" id="KW-1185">Reference proteome</keyword>
<feature type="non-terminal residue" evidence="1">
    <location>
        <position position="1"/>
    </location>
</feature>
<gene>
    <name evidence="1" type="ORF">KI387_042592</name>
</gene>
<evidence type="ECO:0000313" key="1">
    <source>
        <dbReference type="EMBL" id="KAH9292220.1"/>
    </source>
</evidence>
<sequence>RREGGRSWGCEGSQGGGQICRCLEHIIKPEPPFTIEQHEANVPAYSSVWGEEAMTLVSCSSRAAYDVWKGSRYILQHESSEFGLPYVGMLPSSLTSFNRSVREAKGGLEARVWTVVPLAFLLQPIHGDVRPDVELCAR</sequence>